<accession>A0A1G2PMT9</accession>
<reference evidence="1 2" key="1">
    <citation type="journal article" date="2016" name="Nat. Commun.">
        <title>Thousands of microbial genomes shed light on interconnected biogeochemical processes in an aquifer system.</title>
        <authorList>
            <person name="Anantharaman K."/>
            <person name="Brown C.T."/>
            <person name="Hug L.A."/>
            <person name="Sharon I."/>
            <person name="Castelle C.J."/>
            <person name="Probst A.J."/>
            <person name="Thomas B.C."/>
            <person name="Singh A."/>
            <person name="Wilkins M.J."/>
            <person name="Karaoz U."/>
            <person name="Brodie E.L."/>
            <person name="Williams K.H."/>
            <person name="Hubbard S.S."/>
            <person name="Banfield J.F."/>
        </authorList>
    </citation>
    <scope>NUCLEOTIDE SEQUENCE [LARGE SCALE GENOMIC DNA]</scope>
</reference>
<protein>
    <recommendedName>
        <fullName evidence="3">Band 7 domain-containing protein</fullName>
    </recommendedName>
</protein>
<organism evidence="1 2">
    <name type="scientific">Candidatus Terrybacteria bacterium RIFCSPHIGHO2_02_41_19</name>
    <dbReference type="NCBI Taxonomy" id="1802364"/>
    <lineage>
        <taxon>Bacteria</taxon>
        <taxon>Candidatus Terryibacteriota</taxon>
    </lineage>
</organism>
<gene>
    <name evidence="1" type="ORF">A2W59_02025</name>
</gene>
<sequence length="363" mass="40039">MFVVLAGLAVWAYVFAGYGIFFSFIKSGEIVLVEMGKSFYKLIPNIPGYGVLNDKIDLISNGAKKPKSFLGIFWIGIYPIQKVHKYSFSWDKFVSKNEAKTETEKGGTIEETYFGIISHRSEVVSSVRHKNSYPIILKEMELRGQLKIDIYFDIIFETVNPVFSVFMLNGNWFPLAVSAFSGIVSDFLKGMELRKTPKSIVGEKTFEETNKESDFNEAVLAKKGIILEASGMTVAQVVYRDYAQSGTTASKAAMEGLKIAELNAQTKQKEGEGEGAKTLEIKKAEALGIREVKGAEADMLLRALDVAKKHSQGGDILVAKEYAGAIKDFTGSTLIFGASNISPMIPIDGNKNKSDQKKEDKNV</sequence>
<evidence type="ECO:0000313" key="1">
    <source>
        <dbReference type="EMBL" id="OHA49636.1"/>
    </source>
</evidence>
<dbReference type="EMBL" id="MHSU01000029">
    <property type="protein sequence ID" value="OHA49636.1"/>
    <property type="molecule type" value="Genomic_DNA"/>
</dbReference>
<dbReference type="Proteomes" id="UP000178646">
    <property type="component" value="Unassembled WGS sequence"/>
</dbReference>
<comment type="caution">
    <text evidence="1">The sequence shown here is derived from an EMBL/GenBank/DDBJ whole genome shotgun (WGS) entry which is preliminary data.</text>
</comment>
<proteinExistence type="predicted"/>
<dbReference type="AlphaFoldDB" id="A0A1G2PMT9"/>
<evidence type="ECO:0000313" key="2">
    <source>
        <dbReference type="Proteomes" id="UP000178646"/>
    </source>
</evidence>
<name>A0A1G2PMT9_9BACT</name>
<evidence type="ECO:0008006" key="3">
    <source>
        <dbReference type="Google" id="ProtNLM"/>
    </source>
</evidence>